<dbReference type="RefSeq" id="WP_058355731.1">
    <property type="nucleotide sequence ID" value="NZ_CABKVG010000008.1"/>
</dbReference>
<evidence type="ECO:0000256" key="1">
    <source>
        <dbReference type="SAM" id="Coils"/>
    </source>
</evidence>
<dbReference type="EMBL" id="CP091511">
    <property type="protein sequence ID" value="UOO90389.1"/>
    <property type="molecule type" value="Genomic_DNA"/>
</dbReference>
<sequence>MENQLEHLQICLNALIEKFNAQSADNASLTSRIQELEQEKRQLITQYDGQLADKEQNHTEQVNTLQATSDKQINDLKVENTVLRATLIDTADAIKTLLSRLPKVVQEEIEQ</sequence>
<organism evidence="2 3">
    <name type="scientific">Vitreoscilla massiliensis</name>
    <dbReference type="NCBI Taxonomy" id="1689272"/>
    <lineage>
        <taxon>Bacteria</taxon>
        <taxon>Pseudomonadati</taxon>
        <taxon>Pseudomonadota</taxon>
        <taxon>Betaproteobacteria</taxon>
        <taxon>Neisseriales</taxon>
        <taxon>Neisseriaceae</taxon>
        <taxon>Vitreoscilla</taxon>
    </lineage>
</organism>
<name>A0ABY4E4F0_9NEIS</name>
<feature type="coiled-coil region" evidence="1">
    <location>
        <begin position="19"/>
        <end position="53"/>
    </location>
</feature>
<evidence type="ECO:0000313" key="3">
    <source>
        <dbReference type="Proteomes" id="UP000832011"/>
    </source>
</evidence>
<accession>A0ABY4E4F0</accession>
<reference evidence="2 3" key="1">
    <citation type="journal article" date="2022" name="Res Sq">
        <title>Evolution of multicellular longitudinally dividing oral cavity symbionts (Neisseriaceae).</title>
        <authorList>
            <person name="Nyongesa S."/>
            <person name="Weber P."/>
            <person name="Bernet E."/>
            <person name="Pullido F."/>
            <person name="Nieckarz M."/>
            <person name="Delaby M."/>
            <person name="Nieves C."/>
            <person name="Viehboeck T."/>
            <person name="Krause N."/>
            <person name="Rivera-Millot A."/>
            <person name="Nakamura A."/>
            <person name="Vischer N."/>
            <person name="VanNieuwenhze M."/>
            <person name="Brun Y."/>
            <person name="Cava F."/>
            <person name="Bulgheresi S."/>
            <person name="Veyrier F."/>
        </authorList>
    </citation>
    <scope>NUCLEOTIDE SEQUENCE [LARGE SCALE GENOMIC DNA]</scope>
    <source>
        <strain evidence="2 3">SN4</strain>
    </source>
</reference>
<keyword evidence="3" id="KW-1185">Reference proteome</keyword>
<keyword evidence="1" id="KW-0175">Coiled coil</keyword>
<proteinExistence type="predicted"/>
<protein>
    <submittedName>
        <fullName evidence="2">Uncharacterized protein</fullName>
    </submittedName>
</protein>
<evidence type="ECO:0000313" key="2">
    <source>
        <dbReference type="EMBL" id="UOO90389.1"/>
    </source>
</evidence>
<gene>
    <name evidence="2" type="ORF">LVJ82_05255</name>
</gene>
<dbReference type="Proteomes" id="UP000832011">
    <property type="component" value="Chromosome"/>
</dbReference>